<keyword evidence="2" id="KW-0732">Signal</keyword>
<evidence type="ECO:0000313" key="4">
    <source>
        <dbReference type="Proteomes" id="UP001500227"/>
    </source>
</evidence>
<organism evidence="3 4">
    <name type="scientific">Paenalcaligenes hermetiae</name>
    <dbReference type="NCBI Taxonomy" id="1157987"/>
    <lineage>
        <taxon>Bacteria</taxon>
        <taxon>Pseudomonadati</taxon>
        <taxon>Pseudomonadota</taxon>
        <taxon>Betaproteobacteria</taxon>
        <taxon>Burkholderiales</taxon>
        <taxon>Alcaligenaceae</taxon>
        <taxon>Paenalcaligenes</taxon>
    </lineage>
</organism>
<evidence type="ECO:0000256" key="1">
    <source>
        <dbReference type="SAM" id="MobiDB-lite"/>
    </source>
</evidence>
<sequence length="145" mass="15667">MKKIAMALSAATLAFGFATSSHAQPIDPQQAYQEAMAQCEMLSGDAKTNCRRDAGAALQQAKRNPKQHVDEQTLARHRTARCQALPEHLREDCLAQMTGQHETQVYGSVEGGGILRQTTITIPGEPYQPAQPAVIESSPTPSPVQ</sequence>
<keyword evidence="4" id="KW-1185">Reference proteome</keyword>
<feature type="chain" id="PRO_5046736716" evidence="2">
    <location>
        <begin position="24"/>
        <end position="145"/>
    </location>
</feature>
<gene>
    <name evidence="3" type="ORF">GCM10023337_20710</name>
</gene>
<feature type="signal peptide" evidence="2">
    <location>
        <begin position="1"/>
        <end position="23"/>
    </location>
</feature>
<reference evidence="4" key="1">
    <citation type="journal article" date="2019" name="Int. J. Syst. Evol. Microbiol.">
        <title>The Global Catalogue of Microorganisms (GCM) 10K type strain sequencing project: providing services to taxonomists for standard genome sequencing and annotation.</title>
        <authorList>
            <consortium name="The Broad Institute Genomics Platform"/>
            <consortium name="The Broad Institute Genome Sequencing Center for Infectious Disease"/>
            <person name="Wu L."/>
            <person name="Ma J."/>
        </authorList>
    </citation>
    <scope>NUCLEOTIDE SEQUENCE [LARGE SCALE GENOMIC DNA]</scope>
    <source>
        <strain evidence="4">JCM 18423</strain>
    </source>
</reference>
<evidence type="ECO:0000256" key="2">
    <source>
        <dbReference type="SAM" id="SignalP"/>
    </source>
</evidence>
<protein>
    <submittedName>
        <fullName evidence="3">Uncharacterized protein</fullName>
    </submittedName>
</protein>
<proteinExistence type="predicted"/>
<feature type="region of interest" description="Disordered" evidence="1">
    <location>
        <begin position="123"/>
        <end position="145"/>
    </location>
</feature>
<dbReference type="EMBL" id="BAABKD010000011">
    <property type="protein sequence ID" value="GAA5092824.1"/>
    <property type="molecule type" value="Genomic_DNA"/>
</dbReference>
<comment type="caution">
    <text evidence="3">The sequence shown here is derived from an EMBL/GenBank/DDBJ whole genome shotgun (WGS) entry which is preliminary data.</text>
</comment>
<name>A0ABP9MB48_9BURK</name>
<accession>A0ABP9MB48</accession>
<evidence type="ECO:0000313" key="3">
    <source>
        <dbReference type="EMBL" id="GAA5092824.1"/>
    </source>
</evidence>
<dbReference type="Proteomes" id="UP001500227">
    <property type="component" value="Unassembled WGS sequence"/>
</dbReference>